<feature type="transmembrane region" description="Helical" evidence="1">
    <location>
        <begin position="76"/>
        <end position="98"/>
    </location>
</feature>
<dbReference type="RefSeq" id="WP_169523121.1">
    <property type="nucleotide sequence ID" value="NZ_JAAMPT010000201.1"/>
</dbReference>
<sequence>MNEIIKRNGIKFGLISGLISVLITVYAYVFDIELFGSLWLLLFIIVCYLVINIVLLSNTKKKLNDNFTFKEAFTTYFICLIVGVSISVIFNILLFNVIDPELGEKVKEVSIKSTVAFMEKFDVPSAEISKAVEGIEKSDNFSIGAQIKGLFTNIAVSSIFGLVFALIFKSKPKEQF</sequence>
<reference evidence="2 3" key="1">
    <citation type="submission" date="2020-02" db="EMBL/GenBank/DDBJ databases">
        <title>Flavobacterium sp. genome.</title>
        <authorList>
            <person name="Jung H.S."/>
            <person name="Baek J.H."/>
            <person name="Jeon C.O."/>
        </authorList>
    </citation>
    <scope>NUCLEOTIDE SEQUENCE [LARGE SCALE GENOMIC DNA]</scope>
    <source>
        <strain evidence="2 3">SE-s27</strain>
    </source>
</reference>
<evidence type="ECO:0000313" key="2">
    <source>
        <dbReference type="EMBL" id="NMH24525.1"/>
    </source>
</evidence>
<proteinExistence type="predicted"/>
<keyword evidence="1" id="KW-0472">Membrane</keyword>
<accession>A0ABX1QU18</accession>
<name>A0ABX1QU18_9FLAO</name>
<keyword evidence="1" id="KW-0812">Transmembrane</keyword>
<gene>
    <name evidence="2" type="ORF">G6042_04495</name>
</gene>
<evidence type="ECO:0000256" key="1">
    <source>
        <dbReference type="SAM" id="Phobius"/>
    </source>
</evidence>
<organism evidence="2 3">
    <name type="scientific">Flavobacterium solisilvae</name>
    <dbReference type="NCBI Taxonomy" id="1852019"/>
    <lineage>
        <taxon>Bacteria</taxon>
        <taxon>Pseudomonadati</taxon>
        <taxon>Bacteroidota</taxon>
        <taxon>Flavobacteriia</taxon>
        <taxon>Flavobacteriales</taxon>
        <taxon>Flavobacteriaceae</taxon>
        <taxon>Flavobacterium</taxon>
    </lineage>
</organism>
<comment type="caution">
    <text evidence="2">The sequence shown here is derived from an EMBL/GenBank/DDBJ whole genome shotgun (WGS) entry which is preliminary data.</text>
</comment>
<dbReference type="EMBL" id="JAAMPT010000201">
    <property type="protein sequence ID" value="NMH24525.1"/>
    <property type="molecule type" value="Genomic_DNA"/>
</dbReference>
<protein>
    <submittedName>
        <fullName evidence="2">DUF4199 domain-containing protein</fullName>
    </submittedName>
</protein>
<feature type="transmembrane region" description="Helical" evidence="1">
    <location>
        <begin position="12"/>
        <end position="30"/>
    </location>
</feature>
<dbReference type="InterPro" id="IPR025250">
    <property type="entry name" value="DUF4199"/>
</dbReference>
<dbReference type="Proteomes" id="UP000767947">
    <property type="component" value="Unassembled WGS sequence"/>
</dbReference>
<feature type="transmembrane region" description="Helical" evidence="1">
    <location>
        <begin position="36"/>
        <end position="55"/>
    </location>
</feature>
<keyword evidence="1" id="KW-1133">Transmembrane helix</keyword>
<feature type="transmembrane region" description="Helical" evidence="1">
    <location>
        <begin position="150"/>
        <end position="168"/>
    </location>
</feature>
<keyword evidence="3" id="KW-1185">Reference proteome</keyword>
<dbReference type="Pfam" id="PF13858">
    <property type="entry name" value="DUF4199"/>
    <property type="match status" value="1"/>
</dbReference>
<evidence type="ECO:0000313" key="3">
    <source>
        <dbReference type="Proteomes" id="UP000767947"/>
    </source>
</evidence>